<feature type="region of interest" description="Disordered" evidence="1">
    <location>
        <begin position="84"/>
        <end position="131"/>
    </location>
</feature>
<reference evidence="2 3" key="1">
    <citation type="submission" date="2019-03" db="EMBL/GenBank/DDBJ databases">
        <title>First draft genome of Liparis tanakae, snailfish: a comprehensive survey of snailfish specific genes.</title>
        <authorList>
            <person name="Kim W."/>
            <person name="Song I."/>
            <person name="Jeong J.-H."/>
            <person name="Kim D."/>
            <person name="Kim S."/>
            <person name="Ryu S."/>
            <person name="Song J.Y."/>
            <person name="Lee S.K."/>
        </authorList>
    </citation>
    <scope>NUCLEOTIDE SEQUENCE [LARGE SCALE GENOMIC DNA]</scope>
    <source>
        <tissue evidence="2">Muscle</tissue>
    </source>
</reference>
<accession>A0A4Z2EBS0</accession>
<evidence type="ECO:0000313" key="2">
    <source>
        <dbReference type="EMBL" id="TNN26327.1"/>
    </source>
</evidence>
<evidence type="ECO:0000313" key="3">
    <source>
        <dbReference type="Proteomes" id="UP000314294"/>
    </source>
</evidence>
<gene>
    <name evidence="2" type="ORF">EYF80_063535</name>
</gene>
<feature type="compositionally biased region" description="Basic and acidic residues" evidence="1">
    <location>
        <begin position="121"/>
        <end position="131"/>
    </location>
</feature>
<dbReference type="AlphaFoldDB" id="A0A4Z2EBS0"/>
<protein>
    <submittedName>
        <fullName evidence="2">Uncharacterized protein</fullName>
    </submittedName>
</protein>
<organism evidence="2 3">
    <name type="scientific">Liparis tanakae</name>
    <name type="common">Tanaka's snailfish</name>
    <dbReference type="NCBI Taxonomy" id="230148"/>
    <lineage>
        <taxon>Eukaryota</taxon>
        <taxon>Metazoa</taxon>
        <taxon>Chordata</taxon>
        <taxon>Craniata</taxon>
        <taxon>Vertebrata</taxon>
        <taxon>Euteleostomi</taxon>
        <taxon>Actinopterygii</taxon>
        <taxon>Neopterygii</taxon>
        <taxon>Teleostei</taxon>
        <taxon>Neoteleostei</taxon>
        <taxon>Acanthomorphata</taxon>
        <taxon>Eupercaria</taxon>
        <taxon>Perciformes</taxon>
        <taxon>Cottioidei</taxon>
        <taxon>Cottales</taxon>
        <taxon>Liparidae</taxon>
        <taxon>Liparis</taxon>
    </lineage>
</organism>
<name>A0A4Z2EBS0_9TELE</name>
<evidence type="ECO:0000256" key="1">
    <source>
        <dbReference type="SAM" id="MobiDB-lite"/>
    </source>
</evidence>
<dbReference type="EMBL" id="SRLO01010465">
    <property type="protein sequence ID" value="TNN26327.1"/>
    <property type="molecule type" value="Genomic_DNA"/>
</dbReference>
<comment type="caution">
    <text evidence="2">The sequence shown here is derived from an EMBL/GenBank/DDBJ whole genome shotgun (WGS) entry which is preliminary data.</text>
</comment>
<keyword evidence="3" id="KW-1185">Reference proteome</keyword>
<feature type="compositionally biased region" description="Basic and acidic residues" evidence="1">
    <location>
        <begin position="102"/>
        <end position="112"/>
    </location>
</feature>
<dbReference type="Proteomes" id="UP000314294">
    <property type="component" value="Unassembled WGS sequence"/>
</dbReference>
<feature type="compositionally biased region" description="Polar residues" evidence="1">
    <location>
        <begin position="84"/>
        <end position="101"/>
    </location>
</feature>
<sequence length="131" mass="14737">MKYTYQKQKKDVSVESVEAEAIELMRALTDDFNNFINQSHRHETHSGNIPPAHRRVVALDALDPDGPAEEHQFLGSSRALTLDLQQRSTSQAPTQLSTLSGSHDEEWKHVYSRESPPTTRTRREDGAGLAL</sequence>
<proteinExistence type="predicted"/>